<sequence length="274" mass="29750">MDAAAPPRVEIDFGPAPVRLAAAPSPAPDEKRTELILDALKRGLADSGEHRLYRSGKLPGLFPTRTGPAADAALVALADGLIDTVRTEAKGKLIVEWVRVTPKGVAFVHERDTPKAVLRELRDLIGPTRDGVPVWMADMRDQVAALQSTFENRAADLLKRLDGVALRVEAALRRADLGSPQVSGTVRKLVPWAIEALEYLDRRATTTGGGPCPLRELFQALRDHYPDLTLPSFHAGLQRLHDNRAVRLTGANGTVPDPEYAMFIGAGMCCFAER</sequence>
<dbReference type="EMBL" id="NIDE01000017">
    <property type="protein sequence ID" value="OWK36240.1"/>
    <property type="molecule type" value="Genomic_DNA"/>
</dbReference>
<reference evidence="2" key="1">
    <citation type="submission" date="2017-06" db="EMBL/GenBank/DDBJ databases">
        <title>Genome analysis of Fimbriiglobus ruber SP5, the first member of the order Planctomycetales with confirmed chitinolytic capability.</title>
        <authorList>
            <person name="Ravin N.V."/>
            <person name="Rakitin A.L."/>
            <person name="Ivanova A.A."/>
            <person name="Beletsky A.V."/>
            <person name="Kulichevskaya I.S."/>
            <person name="Mardanov A.V."/>
            <person name="Dedysh S.N."/>
        </authorList>
    </citation>
    <scope>NUCLEOTIDE SEQUENCE [LARGE SCALE GENOMIC DNA]</scope>
    <source>
        <strain evidence="2">SP5</strain>
    </source>
</reference>
<dbReference type="OrthoDB" id="275057at2"/>
<dbReference type="RefSeq" id="WP_088259280.1">
    <property type="nucleotide sequence ID" value="NZ_NIDE01000017.1"/>
</dbReference>
<gene>
    <name evidence="1" type="ORF">FRUB_08803</name>
</gene>
<dbReference type="Proteomes" id="UP000214646">
    <property type="component" value="Unassembled WGS sequence"/>
</dbReference>
<protein>
    <submittedName>
        <fullName evidence="1">Uncharacterized protein</fullName>
    </submittedName>
</protein>
<proteinExistence type="predicted"/>
<keyword evidence="2" id="KW-1185">Reference proteome</keyword>
<comment type="caution">
    <text evidence="1">The sequence shown here is derived from an EMBL/GenBank/DDBJ whole genome shotgun (WGS) entry which is preliminary data.</text>
</comment>
<accession>A0A225D3T2</accession>
<evidence type="ECO:0000313" key="1">
    <source>
        <dbReference type="EMBL" id="OWK36240.1"/>
    </source>
</evidence>
<dbReference type="AlphaFoldDB" id="A0A225D3T2"/>
<organism evidence="1 2">
    <name type="scientific">Fimbriiglobus ruber</name>
    <dbReference type="NCBI Taxonomy" id="1908690"/>
    <lineage>
        <taxon>Bacteria</taxon>
        <taxon>Pseudomonadati</taxon>
        <taxon>Planctomycetota</taxon>
        <taxon>Planctomycetia</taxon>
        <taxon>Gemmatales</taxon>
        <taxon>Gemmataceae</taxon>
        <taxon>Fimbriiglobus</taxon>
    </lineage>
</organism>
<name>A0A225D3T2_9BACT</name>
<evidence type="ECO:0000313" key="2">
    <source>
        <dbReference type="Proteomes" id="UP000214646"/>
    </source>
</evidence>